<dbReference type="PANTHER" id="PTHR31953">
    <property type="entry name" value="BETA-FRUCTOFURANOSIDASE, INSOLUBLE ISOENZYME CWINV1-RELATED"/>
    <property type="match status" value="1"/>
</dbReference>
<keyword evidence="9" id="KW-1185">Reference proteome</keyword>
<keyword evidence="2 5" id="KW-0378">Hydrolase</keyword>
<dbReference type="Gene3D" id="2.60.120.560">
    <property type="entry name" value="Exo-inulinase, domain 1"/>
    <property type="match status" value="1"/>
</dbReference>
<accession>A0AAD6EXI5</accession>
<evidence type="ECO:0000256" key="5">
    <source>
        <dbReference type="RuleBase" id="RU362110"/>
    </source>
</evidence>
<feature type="domain" description="Glycosyl hydrolase family 32 N-terminal" evidence="6">
    <location>
        <begin position="1"/>
        <end position="313"/>
    </location>
</feature>
<organism evidence="8 9">
    <name type="scientific">Rhynchospora tenuis</name>
    <dbReference type="NCBI Taxonomy" id="198213"/>
    <lineage>
        <taxon>Eukaryota</taxon>
        <taxon>Viridiplantae</taxon>
        <taxon>Streptophyta</taxon>
        <taxon>Embryophyta</taxon>
        <taxon>Tracheophyta</taxon>
        <taxon>Spermatophyta</taxon>
        <taxon>Magnoliopsida</taxon>
        <taxon>Liliopsida</taxon>
        <taxon>Poales</taxon>
        <taxon>Cyperaceae</taxon>
        <taxon>Cyperoideae</taxon>
        <taxon>Rhynchosporeae</taxon>
        <taxon>Rhynchospora</taxon>
    </lineage>
</organism>
<evidence type="ECO:0000313" key="9">
    <source>
        <dbReference type="Proteomes" id="UP001210211"/>
    </source>
</evidence>
<comment type="similarity">
    <text evidence="1 5">Belongs to the glycosyl hydrolase 32 family.</text>
</comment>
<dbReference type="SUPFAM" id="SSF75005">
    <property type="entry name" value="Arabinanase/levansucrase/invertase"/>
    <property type="match status" value="1"/>
</dbReference>
<evidence type="ECO:0000256" key="3">
    <source>
        <dbReference type="ARBA" id="ARBA00023180"/>
    </source>
</evidence>
<proteinExistence type="inferred from homology"/>
<dbReference type="InterPro" id="IPR023296">
    <property type="entry name" value="Glyco_hydro_beta-prop_sf"/>
</dbReference>
<dbReference type="InterPro" id="IPR050551">
    <property type="entry name" value="Fructan_Metab_Enzymes"/>
</dbReference>
<evidence type="ECO:0000256" key="1">
    <source>
        <dbReference type="ARBA" id="ARBA00009902"/>
    </source>
</evidence>
<name>A0AAD6EXI5_9POAL</name>
<evidence type="ECO:0000256" key="2">
    <source>
        <dbReference type="ARBA" id="ARBA00022801"/>
    </source>
</evidence>
<protein>
    <submittedName>
        <fullName evidence="8">Uncharacterized protein</fullName>
    </submittedName>
</protein>
<sequence>MYYKGFYHLFYQYNPKSSVWANNIEWGHSVSTDLINWIALESAITPSKPFDIYGCWSGSATIFEGTPVIVYTGIIAKNDTDPNTIPWIQVQNIAYPKNLSDPYLREWVKPDYNPIIPIGPGINGTEFRDPTTAWYNPLDKQWRLGVGSMWDYEGKVLLYKTTDFKTWVKATDPLYSIKEARMWECPDFYPVSIKGSLGLDTSVYSQDTKHVLKVSMSLDGRDRYTIGTYDTKRDRYTPDATFANNKYGLMYDYGNFYASKTFYDPVKKRRILWGWSNESDTVEEDNIKGWAGIQLIPRTVWLDPSGRQLLQWPVEELNSLRGSHIGVTSTTVKQGGLQQVVGIQTAQADVEVTFEVLSLDNVEPFDTKYANDAQAFCKIKGPDVKGGVGPFGLHVLATTDLQEKTSVFFRVFKSYDKHVVLMCNDATKSTLAMNELYRPTFAAYVDIDLTKSRTISLRTLLDRSVVESFGAGGKTVISSRVYPTLAEGHHAHLFIFNNGVTDIKVDKLDAWEIQKPLMNVGA</sequence>
<dbReference type="InterPro" id="IPR013189">
    <property type="entry name" value="Glyco_hydro_32_C"/>
</dbReference>
<dbReference type="EMBL" id="JAMRDG010000001">
    <property type="protein sequence ID" value="KAJ3704802.1"/>
    <property type="molecule type" value="Genomic_DNA"/>
</dbReference>
<dbReference type="SUPFAM" id="SSF49899">
    <property type="entry name" value="Concanavalin A-like lectins/glucanases"/>
    <property type="match status" value="1"/>
</dbReference>
<evidence type="ECO:0000259" key="7">
    <source>
        <dbReference type="Pfam" id="PF08244"/>
    </source>
</evidence>
<dbReference type="InterPro" id="IPR013148">
    <property type="entry name" value="Glyco_hydro_32_N"/>
</dbReference>
<dbReference type="Pfam" id="PF08244">
    <property type="entry name" value="Glyco_hydro_32C"/>
    <property type="match status" value="1"/>
</dbReference>
<keyword evidence="3" id="KW-0325">Glycoprotein</keyword>
<dbReference type="GO" id="GO:0005975">
    <property type="term" value="P:carbohydrate metabolic process"/>
    <property type="evidence" value="ECO:0007669"/>
    <property type="project" value="InterPro"/>
</dbReference>
<evidence type="ECO:0000313" key="8">
    <source>
        <dbReference type="EMBL" id="KAJ3704802.1"/>
    </source>
</evidence>
<dbReference type="Pfam" id="PF00251">
    <property type="entry name" value="Glyco_hydro_32N"/>
    <property type="match status" value="1"/>
</dbReference>
<dbReference type="InterPro" id="IPR013320">
    <property type="entry name" value="ConA-like_dom_sf"/>
</dbReference>
<dbReference type="Gene3D" id="2.115.10.20">
    <property type="entry name" value="Glycosyl hydrolase domain, family 43"/>
    <property type="match status" value="1"/>
</dbReference>
<keyword evidence="4 5" id="KW-0326">Glycosidase</keyword>
<reference evidence="8 9" key="1">
    <citation type="journal article" date="2022" name="Cell">
        <title>Repeat-based holocentromeres influence genome architecture and karyotype evolution.</title>
        <authorList>
            <person name="Hofstatter P.G."/>
            <person name="Thangavel G."/>
            <person name="Lux T."/>
            <person name="Neumann P."/>
            <person name="Vondrak T."/>
            <person name="Novak P."/>
            <person name="Zhang M."/>
            <person name="Costa L."/>
            <person name="Castellani M."/>
            <person name="Scott A."/>
            <person name="Toegelov H."/>
            <person name="Fuchs J."/>
            <person name="Mata-Sucre Y."/>
            <person name="Dias Y."/>
            <person name="Vanzela A.L.L."/>
            <person name="Huettel B."/>
            <person name="Almeida C.C.S."/>
            <person name="Simkova H."/>
            <person name="Souza G."/>
            <person name="Pedrosa-Harand A."/>
            <person name="Macas J."/>
            <person name="Mayer K.F.X."/>
            <person name="Houben A."/>
            <person name="Marques A."/>
        </authorList>
    </citation>
    <scope>NUCLEOTIDE SEQUENCE [LARGE SCALE GENOMIC DNA]</scope>
    <source>
        <strain evidence="8">RhyTen1mFocal</strain>
    </source>
</reference>
<dbReference type="CDD" id="cd18624">
    <property type="entry name" value="GH32_Fruct1-like"/>
    <property type="match status" value="1"/>
</dbReference>
<dbReference type="FunFam" id="2.60.120.560:FF:000002">
    <property type="entry name" value="Beta-fructofuranosidase, insoluble isoenzyme CWINV1"/>
    <property type="match status" value="1"/>
</dbReference>
<evidence type="ECO:0000256" key="4">
    <source>
        <dbReference type="ARBA" id="ARBA00023295"/>
    </source>
</evidence>
<dbReference type="AlphaFoldDB" id="A0AAD6EXI5"/>
<dbReference type="GO" id="GO:0004553">
    <property type="term" value="F:hydrolase activity, hydrolyzing O-glycosyl compounds"/>
    <property type="evidence" value="ECO:0007669"/>
    <property type="project" value="InterPro"/>
</dbReference>
<gene>
    <name evidence="8" type="ORF">LUZ61_008507</name>
</gene>
<evidence type="ECO:0000259" key="6">
    <source>
        <dbReference type="Pfam" id="PF00251"/>
    </source>
</evidence>
<dbReference type="SMART" id="SM00640">
    <property type="entry name" value="Glyco_32"/>
    <property type="match status" value="1"/>
</dbReference>
<feature type="domain" description="Glycosyl hydrolase family 32 C-terminal" evidence="7">
    <location>
        <begin position="316"/>
        <end position="512"/>
    </location>
</feature>
<dbReference type="Proteomes" id="UP001210211">
    <property type="component" value="Unassembled WGS sequence"/>
</dbReference>
<dbReference type="InterPro" id="IPR001362">
    <property type="entry name" value="Glyco_hydro_32"/>
</dbReference>
<comment type="caution">
    <text evidence="8">The sequence shown here is derived from an EMBL/GenBank/DDBJ whole genome shotgun (WGS) entry which is preliminary data.</text>
</comment>